<sequence>MIISDLNILEVAEEAANIQGGTIQPRSYRETDFISINFDSLNRFQTFVVDPFTRNNSASAGAKGDAQNFTNIPTYSFTKADTVAATRYLGDSFSGSTSAAVINRAF</sequence>
<evidence type="ECO:0000313" key="1">
    <source>
        <dbReference type="EMBL" id="MBD6616482.1"/>
    </source>
</evidence>
<protein>
    <submittedName>
        <fullName evidence="1">Uncharacterized protein</fullName>
    </submittedName>
</protein>
<reference evidence="1" key="1">
    <citation type="submission" date="2019-07" db="EMBL/GenBank/DDBJ databases">
        <title>Toxilogical consequences of a new and cryptic species of cyanobacteria (Komarekiella delphini-convector) recovered from the epidermis of a bottlenose dolphin and 1500 ft. in the air.</title>
        <authorList>
            <person name="Brown A.O."/>
            <person name="Dvorak P."/>
            <person name="Villanueva C.D."/>
            <person name="Foss A.J."/>
            <person name="Garvey A.D."/>
            <person name="Gibson Q.A."/>
            <person name="Johansen J.R."/>
            <person name="Casamatta D.A."/>
        </authorList>
    </citation>
    <scope>NUCLEOTIDE SEQUENCE</scope>
    <source>
        <strain evidence="1">SJRDD-AB1</strain>
    </source>
</reference>
<dbReference type="EMBL" id="VJXY01000010">
    <property type="protein sequence ID" value="MBD6616482.1"/>
    <property type="molecule type" value="Genomic_DNA"/>
</dbReference>
<proteinExistence type="predicted"/>
<accession>A0AA40VQP0</accession>
<gene>
    <name evidence="1" type="ORF">FNW02_11690</name>
</gene>
<name>A0AA40VQP0_9NOST</name>
<dbReference type="RefSeq" id="WP_191757720.1">
    <property type="nucleotide sequence ID" value="NZ_VJXY01000010.1"/>
</dbReference>
<dbReference type="AlphaFoldDB" id="A0AA40VQP0"/>
<keyword evidence="2" id="KW-1185">Reference proteome</keyword>
<organism evidence="1 2">
    <name type="scientific">Komarekiella delphini-convector SJRDD-AB1</name>
    <dbReference type="NCBI Taxonomy" id="2593771"/>
    <lineage>
        <taxon>Bacteria</taxon>
        <taxon>Bacillati</taxon>
        <taxon>Cyanobacteriota</taxon>
        <taxon>Cyanophyceae</taxon>
        <taxon>Nostocales</taxon>
        <taxon>Nostocaceae</taxon>
        <taxon>Komarekiella</taxon>
        <taxon>Komarekiella delphini-convector</taxon>
    </lineage>
</organism>
<comment type="caution">
    <text evidence="1">The sequence shown here is derived from an EMBL/GenBank/DDBJ whole genome shotgun (WGS) entry which is preliminary data.</text>
</comment>
<dbReference type="Proteomes" id="UP001165986">
    <property type="component" value="Unassembled WGS sequence"/>
</dbReference>
<evidence type="ECO:0000313" key="2">
    <source>
        <dbReference type="Proteomes" id="UP001165986"/>
    </source>
</evidence>